<dbReference type="RefSeq" id="WP_186736269.1">
    <property type="nucleotide sequence ID" value="NZ_VFIA01000004.1"/>
</dbReference>
<reference evidence="1 2" key="1">
    <citation type="submission" date="2019-06" db="EMBL/GenBank/DDBJ databases">
        <title>Spirosoma utsteinense sp. nov. isolated from Antarctic ice-free soils.</title>
        <authorList>
            <person name="Tahon G."/>
        </authorList>
    </citation>
    <scope>NUCLEOTIDE SEQUENCE [LARGE SCALE GENOMIC DNA]</scope>
    <source>
        <strain evidence="1 2">LMG 31447</strain>
    </source>
</reference>
<protein>
    <recommendedName>
        <fullName evidence="3">Tryptophan 2,3-dioxygenase</fullName>
    </recommendedName>
</protein>
<evidence type="ECO:0008006" key="3">
    <source>
        <dbReference type="Google" id="ProtNLM"/>
    </source>
</evidence>
<comment type="caution">
    <text evidence="1">The sequence shown here is derived from an EMBL/GenBank/DDBJ whole genome shotgun (WGS) entry which is preliminary data.</text>
</comment>
<dbReference type="EMBL" id="VFIA01000004">
    <property type="protein sequence ID" value="MBC3790440.1"/>
    <property type="molecule type" value="Genomic_DNA"/>
</dbReference>
<organism evidence="1 2">
    <name type="scientific">Spirosoma utsteinense</name>
    <dbReference type="NCBI Taxonomy" id="2585773"/>
    <lineage>
        <taxon>Bacteria</taxon>
        <taxon>Pseudomonadati</taxon>
        <taxon>Bacteroidota</taxon>
        <taxon>Cytophagia</taxon>
        <taxon>Cytophagales</taxon>
        <taxon>Cytophagaceae</taxon>
        <taxon>Spirosoma</taxon>
    </lineage>
</organism>
<proteinExistence type="predicted"/>
<keyword evidence="2" id="KW-1185">Reference proteome</keyword>
<evidence type="ECO:0000313" key="2">
    <source>
        <dbReference type="Proteomes" id="UP000700732"/>
    </source>
</evidence>
<name>A0ABR6W1P1_9BACT</name>
<gene>
    <name evidence="1" type="ORF">FH603_929</name>
</gene>
<sequence length="360" mass="42155">MTAQPPHTLNLNKLLPEFRQCNVYADRLAFWQKHGLEKKLHYLGEFDSVDLLSKLENCQTWEELIQFDIITLSPFDLQEARQFTEWALQVRPSMRDAPKSLEIRKAEFDQELKGLKAKGIPMRIFQEALAGAKRWAYIGEQDAEPITFRRREALCELTDINIDQSYLNMARQLAHETYTLDHLSSAVRISPICMDWALIDKYLFAQSNYLFALYLENFDLGQVTDQKVITAEEARRLAVVEEQLAIFRGNSHTNNVKIMKDEDFKRLVEYTKHLVLTDSVPGKVELIPPINLTKEHIRYAYYIIHREVFGSRKRHPAFYEFLRVVFADMKESKPSDIKKKFTTPPLYYDADIKTIRNSLK</sequence>
<accession>A0ABR6W1P1</accession>
<evidence type="ECO:0000313" key="1">
    <source>
        <dbReference type="EMBL" id="MBC3790440.1"/>
    </source>
</evidence>
<dbReference type="Proteomes" id="UP000700732">
    <property type="component" value="Unassembled WGS sequence"/>
</dbReference>